<dbReference type="PANTHER" id="PTHR42977:SF3">
    <property type="entry name" value="AB HYDROLASE-1 DOMAIN-CONTAINING PROTEIN"/>
    <property type="match status" value="1"/>
</dbReference>
<feature type="active site" description="Proton acceptor" evidence="6">
    <location>
        <position position="279"/>
    </location>
</feature>
<evidence type="ECO:0000256" key="1">
    <source>
        <dbReference type="ARBA" id="ARBA00001644"/>
    </source>
</evidence>
<evidence type="ECO:0000313" key="9">
    <source>
        <dbReference type="Proteomes" id="UP000325003"/>
    </source>
</evidence>
<comment type="catalytic activity">
    <reaction evidence="1 6">
        <text>1-haloalkane + H2O = a halide anion + a primary alcohol + H(+)</text>
        <dbReference type="Rhea" id="RHEA:19081"/>
        <dbReference type="ChEBI" id="CHEBI:15377"/>
        <dbReference type="ChEBI" id="CHEBI:15378"/>
        <dbReference type="ChEBI" id="CHEBI:15734"/>
        <dbReference type="ChEBI" id="CHEBI:16042"/>
        <dbReference type="ChEBI" id="CHEBI:18060"/>
        <dbReference type="EC" id="3.8.1.5"/>
    </reaction>
</comment>
<dbReference type="InterPro" id="IPR029058">
    <property type="entry name" value="AB_hydrolase_fold"/>
</dbReference>
<feature type="active site" description="Nucleophile" evidence="6">
    <location>
        <position position="123"/>
    </location>
</feature>
<dbReference type="EC" id="3.8.1.5" evidence="4 6"/>
<dbReference type="Proteomes" id="UP000325003">
    <property type="component" value="Unassembled WGS sequence"/>
</dbReference>
<dbReference type="Pfam" id="PF00561">
    <property type="entry name" value="Abhydrolase_1"/>
    <property type="match status" value="1"/>
</dbReference>
<evidence type="ECO:0000256" key="6">
    <source>
        <dbReference type="HAMAP-Rule" id="MF_01230"/>
    </source>
</evidence>
<organism evidence="8 9">
    <name type="scientific">Nocardioides humilatus</name>
    <dbReference type="NCBI Taxonomy" id="2607660"/>
    <lineage>
        <taxon>Bacteria</taxon>
        <taxon>Bacillati</taxon>
        <taxon>Actinomycetota</taxon>
        <taxon>Actinomycetes</taxon>
        <taxon>Propionibacteriales</taxon>
        <taxon>Nocardioidaceae</taxon>
        <taxon>Nocardioides</taxon>
    </lineage>
</organism>
<evidence type="ECO:0000256" key="3">
    <source>
        <dbReference type="ARBA" id="ARBA00011245"/>
    </source>
</evidence>
<comment type="function">
    <text evidence="6">Catalyzes hydrolytic cleavage of carbon-halogen bonds in halogenated aliphatic compounds, leading to the formation of the corresponding primary alcohols, halide ions and protons.</text>
</comment>
<reference evidence="8 9" key="1">
    <citation type="submission" date="2019-09" db="EMBL/GenBank/DDBJ databases">
        <title>Nocardioides panacisoli sp. nov., isolated from the soil of a ginseng field.</title>
        <authorList>
            <person name="Cho C."/>
        </authorList>
    </citation>
    <scope>NUCLEOTIDE SEQUENCE [LARGE SCALE GENOMIC DNA]</scope>
    <source>
        <strain evidence="8 9">BN130099</strain>
    </source>
</reference>
<dbReference type="AlphaFoldDB" id="A0A5B1LET4"/>
<evidence type="ECO:0000256" key="5">
    <source>
        <dbReference type="ARBA" id="ARBA00022801"/>
    </source>
</evidence>
<dbReference type="InterPro" id="IPR000073">
    <property type="entry name" value="AB_hydrolase_1"/>
</dbReference>
<evidence type="ECO:0000256" key="2">
    <source>
        <dbReference type="ARBA" id="ARBA00008794"/>
    </source>
</evidence>
<dbReference type="PANTHER" id="PTHR42977">
    <property type="entry name" value="HYDROLASE-RELATED"/>
    <property type="match status" value="1"/>
</dbReference>
<dbReference type="EMBL" id="VUJV01000003">
    <property type="protein sequence ID" value="KAA1419155.1"/>
    <property type="molecule type" value="Genomic_DNA"/>
</dbReference>
<protein>
    <recommendedName>
        <fullName evidence="4 6">Haloalkane dehalogenase</fullName>
        <ecNumber evidence="4 6">3.8.1.5</ecNumber>
    </recommendedName>
</protein>
<gene>
    <name evidence="6" type="primary">dhmA</name>
    <name evidence="8" type="ORF">F0U44_11935</name>
</gene>
<evidence type="ECO:0000259" key="7">
    <source>
        <dbReference type="Pfam" id="PF00561"/>
    </source>
</evidence>
<dbReference type="Gene3D" id="3.40.50.1820">
    <property type="entry name" value="alpha/beta hydrolase"/>
    <property type="match status" value="1"/>
</dbReference>
<evidence type="ECO:0000313" key="8">
    <source>
        <dbReference type="EMBL" id="KAA1419155.1"/>
    </source>
</evidence>
<dbReference type="HAMAP" id="MF_01230">
    <property type="entry name" value="Haloalk_dehal_type1"/>
    <property type="match status" value="1"/>
</dbReference>
<sequence length="298" mass="33396">MDVLRTPDARFADLPDYPWAPHYLDVAASDTEPVRMHYLDEGPRDGRVVVLLHGEPSWSYLYRTMLPPLVEAGYRVLVPDLIGFGKSDKPTKIDDYTYLRHVEWVTAWIEALDLTDITVFVQDWGSLIGLRVAAEQEQRFSRIMVGNGFLPTADRGVPAAFKIWRAFARYTPVFPTGRILQTGTVNKLPKEVVKAYDAPYPSAKYQAGARAFPGLVPTDPDNVAVPANRAAWEVLCRWEKPFLCVFGANDLILGKADKPLIENVPGAKGQPHDRIRAGHFIQEDAGPELARRMIDWGA</sequence>
<dbReference type="InterPro" id="IPR051340">
    <property type="entry name" value="Haloalkane_dehalogenase"/>
</dbReference>
<keyword evidence="5 6" id="KW-0378">Hydrolase</keyword>
<dbReference type="PRINTS" id="PR00412">
    <property type="entry name" value="EPOXHYDRLASE"/>
</dbReference>
<proteinExistence type="inferred from homology"/>
<accession>A0A5B1LET4</accession>
<comment type="subunit">
    <text evidence="3 6">Monomer.</text>
</comment>
<feature type="domain" description="AB hydrolase-1" evidence="7">
    <location>
        <begin position="48"/>
        <end position="284"/>
    </location>
</feature>
<dbReference type="NCBIfam" id="NF002043">
    <property type="entry name" value="PRK00870.1"/>
    <property type="match status" value="1"/>
</dbReference>
<dbReference type="RefSeq" id="WP_149728490.1">
    <property type="nucleotide sequence ID" value="NZ_VUJV01000003.1"/>
</dbReference>
<keyword evidence="9" id="KW-1185">Reference proteome</keyword>
<dbReference type="SUPFAM" id="SSF53474">
    <property type="entry name" value="alpha/beta-Hydrolases"/>
    <property type="match status" value="1"/>
</dbReference>
<dbReference type="InterPro" id="IPR023489">
    <property type="entry name" value="Haloalkane_dehalogenase_1"/>
</dbReference>
<dbReference type="InterPro" id="IPR000639">
    <property type="entry name" value="Epox_hydrolase-like"/>
</dbReference>
<dbReference type="GO" id="GO:0018786">
    <property type="term" value="F:haloalkane dehalogenase activity"/>
    <property type="evidence" value="ECO:0007669"/>
    <property type="project" value="UniProtKB-UniRule"/>
</dbReference>
<feature type="active site" description="Proton donor" evidence="6">
    <location>
        <position position="250"/>
    </location>
</feature>
<reference evidence="8 9" key="2">
    <citation type="submission" date="2019-09" db="EMBL/GenBank/DDBJ databases">
        <authorList>
            <person name="Jin C."/>
        </authorList>
    </citation>
    <scope>NUCLEOTIDE SEQUENCE [LARGE SCALE GENOMIC DNA]</scope>
    <source>
        <strain evidence="8 9">BN130099</strain>
    </source>
</reference>
<comment type="similarity">
    <text evidence="2 6">Belongs to the haloalkane dehalogenase family. Type 1 subfamily.</text>
</comment>
<dbReference type="GO" id="GO:0004301">
    <property type="term" value="F:epoxide hydrolase activity"/>
    <property type="evidence" value="ECO:0007669"/>
    <property type="project" value="TreeGrafter"/>
</dbReference>
<name>A0A5B1LET4_9ACTN</name>
<evidence type="ECO:0000256" key="4">
    <source>
        <dbReference type="ARBA" id="ARBA00012065"/>
    </source>
</evidence>
<comment type="caution">
    <text evidence="8">The sequence shown here is derived from an EMBL/GenBank/DDBJ whole genome shotgun (WGS) entry which is preliminary data.</text>
</comment>